<name>A0AAD9NLD3_RIDPI</name>
<reference evidence="3" key="1">
    <citation type="journal article" date="2023" name="Mol. Biol. Evol.">
        <title>Third-Generation Sequencing Reveals the Adaptive Role of the Epigenome in Three Deep-Sea Polychaetes.</title>
        <authorList>
            <person name="Perez M."/>
            <person name="Aroh O."/>
            <person name="Sun Y."/>
            <person name="Lan Y."/>
            <person name="Juniper S.K."/>
            <person name="Young C.R."/>
            <person name="Angers B."/>
            <person name="Qian P.Y."/>
        </authorList>
    </citation>
    <scope>NUCLEOTIDE SEQUENCE</scope>
    <source>
        <strain evidence="3">R07B-5</strain>
    </source>
</reference>
<proteinExistence type="predicted"/>
<organism evidence="3 4">
    <name type="scientific">Ridgeia piscesae</name>
    <name type="common">Tubeworm</name>
    <dbReference type="NCBI Taxonomy" id="27915"/>
    <lineage>
        <taxon>Eukaryota</taxon>
        <taxon>Metazoa</taxon>
        <taxon>Spiralia</taxon>
        <taxon>Lophotrochozoa</taxon>
        <taxon>Annelida</taxon>
        <taxon>Polychaeta</taxon>
        <taxon>Sedentaria</taxon>
        <taxon>Canalipalpata</taxon>
        <taxon>Sabellida</taxon>
        <taxon>Siboglinidae</taxon>
        <taxon>Ridgeia</taxon>
    </lineage>
</organism>
<dbReference type="Proteomes" id="UP001209878">
    <property type="component" value="Unassembled WGS sequence"/>
</dbReference>
<keyword evidence="2" id="KW-0812">Transmembrane</keyword>
<keyword evidence="4" id="KW-1185">Reference proteome</keyword>
<feature type="compositionally biased region" description="Basic and acidic residues" evidence="1">
    <location>
        <begin position="55"/>
        <end position="88"/>
    </location>
</feature>
<evidence type="ECO:0000313" key="4">
    <source>
        <dbReference type="Proteomes" id="UP001209878"/>
    </source>
</evidence>
<protein>
    <submittedName>
        <fullName evidence="3">Uncharacterized protein</fullName>
    </submittedName>
</protein>
<keyword evidence="2" id="KW-0472">Membrane</keyword>
<accession>A0AAD9NLD3</accession>
<evidence type="ECO:0000313" key="3">
    <source>
        <dbReference type="EMBL" id="KAK2172556.1"/>
    </source>
</evidence>
<evidence type="ECO:0000256" key="1">
    <source>
        <dbReference type="SAM" id="MobiDB-lite"/>
    </source>
</evidence>
<feature type="compositionally biased region" description="Low complexity" evidence="1">
    <location>
        <begin position="114"/>
        <end position="125"/>
    </location>
</feature>
<comment type="caution">
    <text evidence="3">The sequence shown here is derived from an EMBL/GenBank/DDBJ whole genome shotgun (WGS) entry which is preliminary data.</text>
</comment>
<gene>
    <name evidence="3" type="ORF">NP493_949g00007</name>
</gene>
<keyword evidence="2" id="KW-1133">Transmembrane helix</keyword>
<feature type="region of interest" description="Disordered" evidence="1">
    <location>
        <begin position="47"/>
        <end position="160"/>
    </location>
</feature>
<feature type="compositionally biased region" description="Basic residues" evidence="1">
    <location>
        <begin position="128"/>
        <end position="144"/>
    </location>
</feature>
<dbReference type="AlphaFoldDB" id="A0AAD9NLD3"/>
<sequence length="172" mass="19012">MTCSFFLTAKNGGLGIGAIIGIAVGVIVFLIIILLIYIFVIRNRKRKGQGRKHSAKVDPEHDHHTEHANHTEHASHTKRAGHTEHANRSEPVSPTGHAHARSTAGQQRTEPDIALASRLPAALAPITKQHRKQHKRKSRRHHRGLPVPPGQDSSRSLWSYLPTPLSVPRIAK</sequence>
<evidence type="ECO:0000256" key="2">
    <source>
        <dbReference type="SAM" id="Phobius"/>
    </source>
</evidence>
<feature type="transmembrane region" description="Helical" evidence="2">
    <location>
        <begin position="14"/>
        <end position="41"/>
    </location>
</feature>
<dbReference type="EMBL" id="JAODUO010000949">
    <property type="protein sequence ID" value="KAK2172556.1"/>
    <property type="molecule type" value="Genomic_DNA"/>
</dbReference>